<keyword evidence="11" id="KW-1185">Reference proteome</keyword>
<evidence type="ECO:0000256" key="3">
    <source>
        <dbReference type="ARBA" id="ARBA00022475"/>
    </source>
</evidence>
<feature type="transmembrane region" description="Helical" evidence="9">
    <location>
        <begin position="270"/>
        <end position="292"/>
    </location>
</feature>
<keyword evidence="8 9" id="KW-0472">Membrane</keyword>
<evidence type="ECO:0000313" key="11">
    <source>
        <dbReference type="Proteomes" id="UP000182521"/>
    </source>
</evidence>
<gene>
    <name evidence="10" type="ORF">KX01_246</name>
</gene>
<sequence>MILSRKFGAAMIISGTCIGAGMLAIPATVASCGFFIGSILIISIWLLMTFTALVLAEVNLKMKDGSNFVEMTRDTLGSTGVVVVWITYVLLLYSLVAAYTVGGGSLISTILAQVGINLSSNLTGIIFVFIFGAFVYISTRAVDHMNKLMLFLKLTAFFLLVLVLASHIKLDYLKYTIKDGNYIWATFPVLLTSFGFHHIVPTLRTYVNSDKKALRQAIILGSTIPLIVYLLWIFVTLGSLPVETPTGILGRKSGEITSVIINHYGGGSGLISTLSFAFGFFALATSFLGVALGLFDFNRNTYGLESKQHKHKVVAIFITFLPAYIYAVLYPDGFIAALGYASIFVAILQVALPVMMFWVLKYRQKTVGFFMSLVTIMVIFIAILIIALQILVSVDLLPILKP</sequence>
<feature type="transmembrane region" description="Helical" evidence="9">
    <location>
        <begin position="182"/>
        <end position="201"/>
    </location>
</feature>
<reference evidence="11" key="1">
    <citation type="submission" date="2014-10" db="EMBL/GenBank/DDBJ databases">
        <authorList>
            <person name="Kuske C.R."/>
            <person name="Challacombe J.F."/>
            <person name="Daligault H.E."/>
            <person name="Davenport K.W."/>
            <person name="Johnson S.L."/>
            <person name="Siddaramappa S."/>
            <person name="Petersen J.M."/>
        </authorList>
    </citation>
    <scope>NUCLEOTIDE SEQUENCE [LARGE SCALE GENOMIC DNA]</scope>
    <source>
        <strain evidence="11">CA97-1460</strain>
    </source>
</reference>
<proteinExistence type="predicted"/>
<accession>A0A1J0KTN3</accession>
<feature type="transmembrane region" description="Helical" evidence="9">
    <location>
        <begin position="7"/>
        <end position="27"/>
    </location>
</feature>
<feature type="transmembrane region" description="Helical" evidence="9">
    <location>
        <begin position="337"/>
        <end position="360"/>
    </location>
</feature>
<evidence type="ECO:0000256" key="2">
    <source>
        <dbReference type="ARBA" id="ARBA00022448"/>
    </source>
</evidence>
<dbReference type="GO" id="GO:0005886">
    <property type="term" value="C:plasma membrane"/>
    <property type="evidence" value="ECO:0007669"/>
    <property type="project" value="UniProtKB-SubCell"/>
</dbReference>
<keyword evidence="6" id="KW-0029">Amino-acid transport</keyword>
<feature type="transmembrane region" description="Helical" evidence="9">
    <location>
        <begin position="213"/>
        <end position="235"/>
    </location>
</feature>
<dbReference type="PANTHER" id="PTHR46997:SF2">
    <property type="entry name" value="TYROSINE-SPECIFIC TRANSPORT SYSTEM"/>
    <property type="match status" value="1"/>
</dbReference>
<comment type="subcellular location">
    <subcellularLocation>
        <location evidence="1">Cell inner membrane</location>
        <topology evidence="1">Multi-pass membrane protein</topology>
    </subcellularLocation>
</comment>
<name>A0A1J0KTN3_9GAMM</name>
<feature type="transmembrane region" description="Helical" evidence="9">
    <location>
        <begin position="118"/>
        <end position="138"/>
    </location>
</feature>
<dbReference type="PRINTS" id="PR00166">
    <property type="entry name" value="AROAAPRMEASE"/>
</dbReference>
<evidence type="ECO:0000256" key="6">
    <source>
        <dbReference type="ARBA" id="ARBA00022970"/>
    </source>
</evidence>
<keyword evidence="5 9" id="KW-0812">Transmembrane</keyword>
<evidence type="ECO:0000256" key="4">
    <source>
        <dbReference type="ARBA" id="ARBA00022519"/>
    </source>
</evidence>
<dbReference type="RefSeq" id="WP_071663264.1">
    <property type="nucleotide sequence ID" value="NZ_CP009654.1"/>
</dbReference>
<dbReference type="EMBL" id="CP009654">
    <property type="protein sequence ID" value="APC96996.1"/>
    <property type="molecule type" value="Genomic_DNA"/>
</dbReference>
<keyword evidence="2" id="KW-0813">Transport</keyword>
<feature type="transmembrane region" description="Helical" evidence="9">
    <location>
        <begin position="150"/>
        <end position="170"/>
    </location>
</feature>
<feature type="transmembrane region" description="Helical" evidence="9">
    <location>
        <begin position="313"/>
        <end position="331"/>
    </location>
</feature>
<feature type="transmembrane region" description="Helical" evidence="9">
    <location>
        <begin position="76"/>
        <end position="98"/>
    </location>
</feature>
<dbReference type="PROSITE" id="PS51257">
    <property type="entry name" value="PROKAR_LIPOPROTEIN"/>
    <property type="match status" value="1"/>
</dbReference>
<evidence type="ECO:0000256" key="7">
    <source>
        <dbReference type="ARBA" id="ARBA00022989"/>
    </source>
</evidence>
<dbReference type="GO" id="GO:0015173">
    <property type="term" value="F:aromatic amino acid transmembrane transporter activity"/>
    <property type="evidence" value="ECO:0007669"/>
    <property type="project" value="InterPro"/>
</dbReference>
<feature type="transmembrane region" description="Helical" evidence="9">
    <location>
        <begin position="367"/>
        <end position="392"/>
    </location>
</feature>
<dbReference type="GO" id="GO:0003333">
    <property type="term" value="P:amino acid transmembrane transport"/>
    <property type="evidence" value="ECO:0007669"/>
    <property type="project" value="InterPro"/>
</dbReference>
<evidence type="ECO:0000256" key="5">
    <source>
        <dbReference type="ARBA" id="ARBA00022692"/>
    </source>
</evidence>
<keyword evidence="3" id="KW-1003">Cell membrane</keyword>
<keyword evidence="7 9" id="KW-1133">Transmembrane helix</keyword>
<feature type="transmembrane region" description="Helical" evidence="9">
    <location>
        <begin position="33"/>
        <end position="55"/>
    </location>
</feature>
<organism evidence="10 11">
    <name type="scientific">Francisella frigiditurris</name>
    <dbReference type="NCBI Taxonomy" id="1542390"/>
    <lineage>
        <taxon>Bacteria</taxon>
        <taxon>Pseudomonadati</taxon>
        <taxon>Pseudomonadota</taxon>
        <taxon>Gammaproteobacteria</taxon>
        <taxon>Thiotrichales</taxon>
        <taxon>Francisellaceae</taxon>
        <taxon>Francisella</taxon>
    </lineage>
</organism>
<evidence type="ECO:0000256" key="1">
    <source>
        <dbReference type="ARBA" id="ARBA00004429"/>
    </source>
</evidence>
<dbReference type="InterPro" id="IPR013059">
    <property type="entry name" value="Trp_tyr_transpt"/>
</dbReference>
<keyword evidence="4" id="KW-0997">Cell inner membrane</keyword>
<evidence type="ECO:0000313" key="10">
    <source>
        <dbReference type="EMBL" id="APC96996.1"/>
    </source>
</evidence>
<evidence type="ECO:0000256" key="8">
    <source>
        <dbReference type="ARBA" id="ARBA00023136"/>
    </source>
</evidence>
<dbReference type="PANTHER" id="PTHR46997">
    <property type="entry name" value="LOW AFFINITY TRYPTOPHAN PERMEASE-RELATED"/>
    <property type="match status" value="1"/>
</dbReference>
<dbReference type="AlphaFoldDB" id="A0A1J0KTN3"/>
<dbReference type="InterPro" id="IPR018227">
    <property type="entry name" value="Amino_acid_transport_2"/>
</dbReference>
<dbReference type="Gene3D" id="1.20.1740.10">
    <property type="entry name" value="Amino acid/polyamine transporter I"/>
    <property type="match status" value="1"/>
</dbReference>
<dbReference type="KEGG" id="frc:KX01_246"/>
<dbReference type="OrthoDB" id="18749at2"/>
<evidence type="ECO:0000256" key="9">
    <source>
        <dbReference type="SAM" id="Phobius"/>
    </source>
</evidence>
<dbReference type="Proteomes" id="UP000182521">
    <property type="component" value="Chromosome"/>
</dbReference>
<protein>
    <submittedName>
        <fullName evidence="10">Tryptophan/tyrosine permease family protein</fullName>
    </submittedName>
</protein>
<dbReference type="STRING" id="1542390.KX01_246"/>
<dbReference type="Pfam" id="PF03222">
    <property type="entry name" value="Trp_Tyr_perm"/>
    <property type="match status" value="1"/>
</dbReference>